<dbReference type="EMBL" id="LT607733">
    <property type="protein sequence ID" value="SCG14579.1"/>
    <property type="molecule type" value="Genomic_DNA"/>
</dbReference>
<proteinExistence type="predicted"/>
<dbReference type="SUPFAM" id="SSF109854">
    <property type="entry name" value="DinB/YfiT-like putative metalloenzymes"/>
    <property type="match status" value="1"/>
</dbReference>
<dbReference type="Pfam" id="PF12867">
    <property type="entry name" value="DinB_2"/>
    <property type="match status" value="1"/>
</dbReference>
<dbReference type="Proteomes" id="UP000198251">
    <property type="component" value="Chromosome I"/>
</dbReference>
<dbReference type="InterPro" id="IPR034660">
    <property type="entry name" value="DinB/YfiT-like"/>
</dbReference>
<evidence type="ECO:0000313" key="2">
    <source>
        <dbReference type="EMBL" id="SCG14579.1"/>
    </source>
</evidence>
<dbReference type="GeneID" id="95800676"/>
<protein>
    <submittedName>
        <fullName evidence="2">DinB superfamily protein</fullName>
    </submittedName>
</protein>
<feature type="domain" description="DinB-like" evidence="1">
    <location>
        <begin position="12"/>
        <end position="174"/>
    </location>
</feature>
<reference evidence="2 3" key="1">
    <citation type="submission" date="2016-06" db="EMBL/GenBank/DDBJ databases">
        <authorList>
            <person name="Kjaerup R.B."/>
            <person name="Dalgaard T.S."/>
            <person name="Juul-Madsen H.R."/>
        </authorList>
    </citation>
    <scope>NUCLEOTIDE SEQUENCE [LARGE SCALE GENOMIC DNA]</scope>
    <source>
        <strain evidence="2 3">DSM 43913</strain>
    </source>
</reference>
<dbReference type="Gene3D" id="1.20.120.450">
    <property type="entry name" value="dinb family like domain"/>
    <property type="match status" value="1"/>
</dbReference>
<dbReference type="AlphaFoldDB" id="A0A1C5G3X6"/>
<dbReference type="InterPro" id="IPR024775">
    <property type="entry name" value="DinB-like"/>
</dbReference>
<evidence type="ECO:0000259" key="1">
    <source>
        <dbReference type="Pfam" id="PF12867"/>
    </source>
</evidence>
<organism evidence="2 3">
    <name type="scientific">Micromonospora echinofusca</name>
    <dbReference type="NCBI Taxonomy" id="47858"/>
    <lineage>
        <taxon>Bacteria</taxon>
        <taxon>Bacillati</taxon>
        <taxon>Actinomycetota</taxon>
        <taxon>Actinomycetes</taxon>
        <taxon>Micromonosporales</taxon>
        <taxon>Micromonosporaceae</taxon>
        <taxon>Micromonospora</taxon>
    </lineage>
</organism>
<sequence length="185" mass="20441">MELDWNGELLEQLDWHWQRQARPRLDGMTDAEYHWEPVPDTWGVRPRGRSTAPMAVGQGDHLIEFAMPQPDPAPVTTIAWRIGHLVVGVFGARVAAHFGGPPVDYGSFAYAGTADTALAQLDEAYDRWMAGVRGLGREGLARPCGPAEGPYADRSLATLVLHINREAIHHLAEIALLRDLHLRLG</sequence>
<accession>A0A1C5G3X6</accession>
<dbReference type="RefSeq" id="WP_088998752.1">
    <property type="nucleotide sequence ID" value="NZ_JBFAAC010000021.1"/>
</dbReference>
<evidence type="ECO:0000313" key="3">
    <source>
        <dbReference type="Proteomes" id="UP000198251"/>
    </source>
</evidence>
<gene>
    <name evidence="2" type="ORF">GA0070610_0785</name>
</gene>
<keyword evidence="3" id="KW-1185">Reference proteome</keyword>
<name>A0A1C5G3X6_MICEH</name>